<dbReference type="SUPFAM" id="SSF48024">
    <property type="entry name" value="N-terminal domain of DnaB helicase"/>
    <property type="match status" value="1"/>
</dbReference>
<dbReference type="GO" id="GO:0043139">
    <property type="term" value="F:5'-3' DNA helicase activity"/>
    <property type="evidence" value="ECO:0007669"/>
    <property type="project" value="UniProtKB-EC"/>
</dbReference>
<keyword evidence="9" id="KW-0413">Isomerase</keyword>
<dbReference type="InterPro" id="IPR007694">
    <property type="entry name" value="DNA_helicase_DnaB-like_C"/>
</dbReference>
<gene>
    <name evidence="14" type="primary">dnaB</name>
    <name evidence="14" type="ORF">INF28_07325</name>
</gene>
<reference evidence="14" key="1">
    <citation type="submission" date="2020-10" db="EMBL/GenBank/DDBJ databases">
        <title>ChiBAC.</title>
        <authorList>
            <person name="Zenner C."/>
            <person name="Hitch T.C.A."/>
            <person name="Clavel T."/>
        </authorList>
    </citation>
    <scope>NUCLEOTIDE SEQUENCE</scope>
    <source>
        <strain evidence="14">DSM 107454</strain>
    </source>
</reference>
<dbReference type="InterPro" id="IPR016136">
    <property type="entry name" value="DNA_helicase_N/primase_C"/>
</dbReference>
<evidence type="ECO:0000256" key="8">
    <source>
        <dbReference type="ARBA" id="ARBA00023125"/>
    </source>
</evidence>
<protein>
    <recommendedName>
        <fullName evidence="11 12">Replicative DNA helicase</fullName>
        <ecNumber evidence="11 12">5.6.2.3</ecNumber>
    </recommendedName>
</protein>
<dbReference type="NCBIfam" id="TIGR00665">
    <property type="entry name" value="DnaB"/>
    <property type="match status" value="1"/>
</dbReference>
<keyword evidence="5 12" id="KW-0378">Hydrolase</keyword>
<evidence type="ECO:0000256" key="11">
    <source>
        <dbReference type="NCBIfam" id="TIGR00665"/>
    </source>
</evidence>
<dbReference type="Proteomes" id="UP000806542">
    <property type="component" value="Unassembled WGS sequence"/>
</dbReference>
<evidence type="ECO:0000256" key="7">
    <source>
        <dbReference type="ARBA" id="ARBA00022840"/>
    </source>
</evidence>
<dbReference type="PANTHER" id="PTHR30153">
    <property type="entry name" value="REPLICATIVE DNA HELICASE DNAB"/>
    <property type="match status" value="1"/>
</dbReference>
<dbReference type="GO" id="GO:0006269">
    <property type="term" value="P:DNA replication, synthesis of primer"/>
    <property type="evidence" value="ECO:0007669"/>
    <property type="project" value="UniProtKB-UniRule"/>
</dbReference>
<keyword evidence="6 12" id="KW-0347">Helicase</keyword>
<dbReference type="InterPro" id="IPR027417">
    <property type="entry name" value="P-loop_NTPase"/>
</dbReference>
<evidence type="ECO:0000256" key="2">
    <source>
        <dbReference type="ARBA" id="ARBA00022515"/>
    </source>
</evidence>
<evidence type="ECO:0000256" key="12">
    <source>
        <dbReference type="RuleBase" id="RU362085"/>
    </source>
</evidence>
<comment type="similarity">
    <text evidence="1 12">Belongs to the helicase family. DnaB subfamily.</text>
</comment>
<dbReference type="CDD" id="cd00984">
    <property type="entry name" value="DnaB_C"/>
    <property type="match status" value="1"/>
</dbReference>
<evidence type="ECO:0000256" key="10">
    <source>
        <dbReference type="ARBA" id="ARBA00048954"/>
    </source>
</evidence>
<evidence type="ECO:0000256" key="6">
    <source>
        <dbReference type="ARBA" id="ARBA00022806"/>
    </source>
</evidence>
<keyword evidence="8 12" id="KW-0238">DNA-binding</keyword>
<dbReference type="InterPro" id="IPR007692">
    <property type="entry name" value="DNA_helicase_DnaB"/>
</dbReference>
<evidence type="ECO:0000313" key="14">
    <source>
        <dbReference type="EMBL" id="MBE5040271.1"/>
    </source>
</evidence>
<keyword evidence="3 12" id="KW-0235">DNA replication</keyword>
<comment type="catalytic activity">
    <reaction evidence="10 12">
        <text>ATP + H2O = ADP + phosphate + H(+)</text>
        <dbReference type="Rhea" id="RHEA:13065"/>
        <dbReference type="ChEBI" id="CHEBI:15377"/>
        <dbReference type="ChEBI" id="CHEBI:15378"/>
        <dbReference type="ChEBI" id="CHEBI:30616"/>
        <dbReference type="ChEBI" id="CHEBI:43474"/>
        <dbReference type="ChEBI" id="CHEBI:456216"/>
        <dbReference type="EC" id="5.6.2.3"/>
    </reaction>
</comment>
<sequence>MAMPFSNEAEQSVLGAMYLDRDCIPDVLGKVRGEDFYISRHRELFEAMVELYNLGTPIDLVTLKEHLTLRGTLEKIGGISFVVEVANLVPSTDSAAYYAGIVKDKAVGRRLIHMADEIRGKCYRGNEETDDILATAQQEMINISQDRSSRGLIHIGRYLDESLETLEILSKKSDVVTGIPTGFIDIDRRTSGLHAAELIILAARPAMGKTSFALNIAQNVAVKAKKNVAIFSLEMPGIQLANRLLSCEAKINSEKIKKGNIKDDEWGKIGNAIAVLAQAGIYVDDTSSITVGEIGARCRKLMLDKGLDLVVIDYLQLISGSSRGANRQQEITEISRTLKILANDLNIPIIALSQLSRASDKEKREPILSDLRDSGAIEQDADMVIFLHRDGYYHEDAEEPNKAKCNFAKHRNGEVGYEYLTWIGEYTMFTDWSGEHAM</sequence>
<dbReference type="Pfam" id="PF03796">
    <property type="entry name" value="DnaB_C"/>
    <property type="match status" value="1"/>
</dbReference>
<dbReference type="Gene3D" id="1.10.860.10">
    <property type="entry name" value="DNAb Helicase, Chain A"/>
    <property type="match status" value="1"/>
</dbReference>
<dbReference type="Pfam" id="PF00772">
    <property type="entry name" value="DnaB"/>
    <property type="match status" value="1"/>
</dbReference>
<dbReference type="GO" id="GO:0005524">
    <property type="term" value="F:ATP binding"/>
    <property type="evidence" value="ECO:0007669"/>
    <property type="project" value="UniProtKB-UniRule"/>
</dbReference>
<accession>A0A9D5R8C3</accession>
<feature type="domain" description="SF4 helicase" evidence="13">
    <location>
        <begin position="172"/>
        <end position="436"/>
    </location>
</feature>
<evidence type="ECO:0000256" key="3">
    <source>
        <dbReference type="ARBA" id="ARBA00022705"/>
    </source>
</evidence>
<dbReference type="GO" id="GO:0005829">
    <property type="term" value="C:cytosol"/>
    <property type="evidence" value="ECO:0007669"/>
    <property type="project" value="TreeGrafter"/>
</dbReference>
<dbReference type="PROSITE" id="PS51199">
    <property type="entry name" value="SF4_HELICASE"/>
    <property type="match status" value="1"/>
</dbReference>
<dbReference type="GO" id="GO:0016787">
    <property type="term" value="F:hydrolase activity"/>
    <property type="evidence" value="ECO:0007669"/>
    <property type="project" value="UniProtKB-KW"/>
</dbReference>
<proteinExistence type="inferred from homology"/>
<keyword evidence="2 12" id="KW-0639">Primosome</keyword>
<comment type="caution">
    <text evidence="14">The sequence shown here is derived from an EMBL/GenBank/DDBJ whole genome shotgun (WGS) entry which is preliminary data.</text>
</comment>
<dbReference type="GO" id="GO:0003677">
    <property type="term" value="F:DNA binding"/>
    <property type="evidence" value="ECO:0007669"/>
    <property type="project" value="UniProtKB-UniRule"/>
</dbReference>
<keyword evidence="7 12" id="KW-0067">ATP-binding</keyword>
<evidence type="ECO:0000256" key="4">
    <source>
        <dbReference type="ARBA" id="ARBA00022741"/>
    </source>
</evidence>
<dbReference type="AlphaFoldDB" id="A0A9D5R8C3"/>
<keyword evidence="15" id="KW-1185">Reference proteome</keyword>
<keyword evidence="4 12" id="KW-0547">Nucleotide-binding</keyword>
<comment type="function">
    <text evidence="12">The main replicative DNA helicase, it participates in initiation and elongation during chromosome replication. Travels ahead of the DNA replisome, separating dsDNA into templates for DNA synthesis. A processive ATP-dependent 5'-3' DNA helicase it has DNA-dependent ATPase activity.</text>
</comment>
<dbReference type="EC" id="5.6.2.3" evidence="11 12"/>
<dbReference type="EMBL" id="JADCKB010000013">
    <property type="protein sequence ID" value="MBE5040271.1"/>
    <property type="molecule type" value="Genomic_DNA"/>
</dbReference>
<dbReference type="SUPFAM" id="SSF52540">
    <property type="entry name" value="P-loop containing nucleoside triphosphate hydrolases"/>
    <property type="match status" value="1"/>
</dbReference>
<evidence type="ECO:0000259" key="13">
    <source>
        <dbReference type="PROSITE" id="PS51199"/>
    </source>
</evidence>
<evidence type="ECO:0000256" key="9">
    <source>
        <dbReference type="ARBA" id="ARBA00023235"/>
    </source>
</evidence>
<organism evidence="14 15">
    <name type="scientific">Ructibacterium gallinarum</name>
    <dbReference type="NCBI Taxonomy" id="2779355"/>
    <lineage>
        <taxon>Bacteria</taxon>
        <taxon>Bacillati</taxon>
        <taxon>Bacillota</taxon>
        <taxon>Clostridia</taxon>
        <taxon>Eubacteriales</taxon>
        <taxon>Oscillospiraceae</taxon>
        <taxon>Ructibacterium</taxon>
    </lineage>
</organism>
<dbReference type="Gene3D" id="3.40.50.300">
    <property type="entry name" value="P-loop containing nucleotide triphosphate hydrolases"/>
    <property type="match status" value="1"/>
</dbReference>
<evidence type="ECO:0000256" key="5">
    <source>
        <dbReference type="ARBA" id="ARBA00022801"/>
    </source>
</evidence>
<dbReference type="GO" id="GO:1990077">
    <property type="term" value="C:primosome complex"/>
    <property type="evidence" value="ECO:0007669"/>
    <property type="project" value="UniProtKB-UniRule"/>
</dbReference>
<dbReference type="InterPro" id="IPR036185">
    <property type="entry name" value="DNA_heli_DnaB-like_N_sf"/>
</dbReference>
<name>A0A9D5R8C3_9FIRM</name>
<evidence type="ECO:0000256" key="1">
    <source>
        <dbReference type="ARBA" id="ARBA00008428"/>
    </source>
</evidence>
<dbReference type="PANTHER" id="PTHR30153:SF2">
    <property type="entry name" value="REPLICATIVE DNA HELICASE"/>
    <property type="match status" value="1"/>
</dbReference>
<dbReference type="InterPro" id="IPR007693">
    <property type="entry name" value="DNA_helicase_DnaB-like_N"/>
</dbReference>
<evidence type="ECO:0000313" key="15">
    <source>
        <dbReference type="Proteomes" id="UP000806542"/>
    </source>
</evidence>